<dbReference type="InterPro" id="IPR036770">
    <property type="entry name" value="Ankyrin_rpt-contain_sf"/>
</dbReference>
<gene>
    <name evidence="2" type="ORF">Scaly_2736500</name>
</gene>
<reference evidence="2" key="1">
    <citation type="submission" date="2020-06" db="EMBL/GenBank/DDBJ databases">
        <authorList>
            <person name="Li T."/>
            <person name="Hu X."/>
            <person name="Zhang T."/>
            <person name="Song X."/>
            <person name="Zhang H."/>
            <person name="Dai N."/>
            <person name="Sheng W."/>
            <person name="Hou X."/>
            <person name="Wei L."/>
        </authorList>
    </citation>
    <scope>NUCLEOTIDE SEQUENCE</scope>
    <source>
        <strain evidence="2">KEN8</strain>
        <tissue evidence="2">Leaf</tissue>
    </source>
</reference>
<dbReference type="SUPFAM" id="SSF48403">
    <property type="entry name" value="Ankyrin repeat"/>
    <property type="match status" value="1"/>
</dbReference>
<evidence type="ECO:0000313" key="2">
    <source>
        <dbReference type="EMBL" id="KAL0288294.1"/>
    </source>
</evidence>
<dbReference type="InterPro" id="IPR002110">
    <property type="entry name" value="Ankyrin_rpt"/>
</dbReference>
<dbReference type="PANTHER" id="PTHR47303">
    <property type="match status" value="1"/>
</dbReference>
<dbReference type="EMBL" id="JACGWM010001755">
    <property type="protein sequence ID" value="KAL0288294.1"/>
    <property type="molecule type" value="Genomic_DNA"/>
</dbReference>
<feature type="region of interest" description="Disordered" evidence="1">
    <location>
        <begin position="1"/>
        <end position="25"/>
    </location>
</feature>
<dbReference type="PANTHER" id="PTHR47303:SF1">
    <property type="entry name" value="NF-KAPPA-B INHIBITOR BETA"/>
    <property type="match status" value="1"/>
</dbReference>
<proteinExistence type="predicted"/>
<dbReference type="SMART" id="SM00248">
    <property type="entry name" value="ANK"/>
    <property type="match status" value="5"/>
</dbReference>
<organism evidence="2">
    <name type="scientific">Sesamum calycinum</name>
    <dbReference type="NCBI Taxonomy" id="2727403"/>
    <lineage>
        <taxon>Eukaryota</taxon>
        <taxon>Viridiplantae</taxon>
        <taxon>Streptophyta</taxon>
        <taxon>Embryophyta</taxon>
        <taxon>Tracheophyta</taxon>
        <taxon>Spermatophyta</taxon>
        <taxon>Magnoliopsida</taxon>
        <taxon>eudicotyledons</taxon>
        <taxon>Gunneridae</taxon>
        <taxon>Pentapetalae</taxon>
        <taxon>asterids</taxon>
        <taxon>lamiids</taxon>
        <taxon>Lamiales</taxon>
        <taxon>Pedaliaceae</taxon>
        <taxon>Sesamum</taxon>
    </lineage>
</organism>
<evidence type="ECO:0000256" key="1">
    <source>
        <dbReference type="SAM" id="MobiDB-lite"/>
    </source>
</evidence>
<reference evidence="2" key="2">
    <citation type="journal article" date="2024" name="Plant">
        <title>Genomic evolution and insights into agronomic trait innovations of Sesamum species.</title>
        <authorList>
            <person name="Miao H."/>
            <person name="Wang L."/>
            <person name="Qu L."/>
            <person name="Liu H."/>
            <person name="Sun Y."/>
            <person name="Le M."/>
            <person name="Wang Q."/>
            <person name="Wei S."/>
            <person name="Zheng Y."/>
            <person name="Lin W."/>
            <person name="Duan Y."/>
            <person name="Cao H."/>
            <person name="Xiong S."/>
            <person name="Wang X."/>
            <person name="Wei L."/>
            <person name="Li C."/>
            <person name="Ma Q."/>
            <person name="Ju M."/>
            <person name="Zhao R."/>
            <person name="Li G."/>
            <person name="Mu C."/>
            <person name="Tian Q."/>
            <person name="Mei H."/>
            <person name="Zhang T."/>
            <person name="Gao T."/>
            <person name="Zhang H."/>
        </authorList>
    </citation>
    <scope>NUCLEOTIDE SEQUENCE</scope>
    <source>
        <strain evidence="2">KEN8</strain>
    </source>
</reference>
<feature type="compositionally biased region" description="Polar residues" evidence="1">
    <location>
        <begin position="7"/>
        <end position="23"/>
    </location>
</feature>
<dbReference type="AlphaFoldDB" id="A0AAW2J1B1"/>
<dbReference type="Gene3D" id="1.25.40.20">
    <property type="entry name" value="Ankyrin repeat-containing domain"/>
    <property type="match status" value="1"/>
</dbReference>
<name>A0AAW2J1B1_9LAMI</name>
<accession>A0AAW2J1B1</accession>
<dbReference type="Pfam" id="PF12796">
    <property type="entry name" value="Ank_2"/>
    <property type="match status" value="1"/>
</dbReference>
<comment type="caution">
    <text evidence="2">The sequence shown here is derived from an EMBL/GenBank/DDBJ whole genome shotgun (WGS) entry which is preliminary data.</text>
</comment>
<protein>
    <submittedName>
        <fullName evidence="2">Uncharacterized protein</fullName>
    </submittedName>
</protein>
<sequence length="266" mass="28583">MIERGSDTSVKATSKVETQQNTGGKDLKEYLPLHRAALQGNWEAANSIFDDDPGAMTASINLIKATALHAAVGTGKAIHFVEKLVAKMPEESIAVMDDSGGTALSVAAAVGNLAAATILFYRMPSSLYIPNNFGDFPLQIAALYAQKDMLKYLISITKDDRHQNPYAGEAGLRLLIYVIDAEYFEATSKVETQQNTGGKDLKEYLPLHRAALQGNWEAAKRIFDDDPGAMTASINLITATALHAAVGTGKAIHFVEKLVAAMPEES</sequence>